<reference evidence="13 14" key="1">
    <citation type="submission" date="2015-01" db="EMBL/GenBank/DDBJ databases">
        <title>The Genome Sequence of Capronia semiimmersa CBS27337.</title>
        <authorList>
            <consortium name="The Broad Institute Genomics Platform"/>
            <person name="Cuomo C."/>
            <person name="de Hoog S."/>
            <person name="Gorbushina A."/>
            <person name="Stielow B."/>
            <person name="Teixiera M."/>
            <person name="Abouelleil A."/>
            <person name="Chapman S.B."/>
            <person name="Priest M."/>
            <person name="Young S.K."/>
            <person name="Wortman J."/>
            <person name="Nusbaum C."/>
            <person name="Birren B."/>
        </authorList>
    </citation>
    <scope>NUCLEOTIDE SEQUENCE [LARGE SCALE GENOMIC DNA]</scope>
    <source>
        <strain evidence="13 14">CBS 27337</strain>
    </source>
</reference>
<keyword evidence="14" id="KW-1185">Reference proteome</keyword>
<dbReference type="EMBL" id="KN846956">
    <property type="protein sequence ID" value="KIW72755.1"/>
    <property type="molecule type" value="Genomic_DNA"/>
</dbReference>
<dbReference type="STRING" id="5601.A0A0D2G1T0"/>
<feature type="transmembrane region" description="Helical" evidence="12">
    <location>
        <begin position="265"/>
        <end position="284"/>
    </location>
</feature>
<dbReference type="Pfam" id="PF04188">
    <property type="entry name" value="Mannosyl_trans2"/>
    <property type="match status" value="1"/>
</dbReference>
<dbReference type="AlphaFoldDB" id="A0A0D2G1T0"/>
<evidence type="ECO:0000256" key="9">
    <source>
        <dbReference type="ARBA" id="ARBA00022824"/>
    </source>
</evidence>
<feature type="transmembrane region" description="Helical" evidence="12">
    <location>
        <begin position="326"/>
        <end position="347"/>
    </location>
</feature>
<sequence length="456" mass="49449">MNTLWSNHGRTRPILALFTLFVIWKSLIALIVLTAPGAGYDTSTSLLLARPGIGNGHVVSNEPDPMPSSWLKFVRWDAIYFTHMANQGHVFEQEWAFGIGLSTAISWTAKCLSALGVSDRLLSATLAGVVLSHVSHWLSVVQLWALTKALVEGMPCPDHDLPFRAAALHIISPAGVFLSAPYAESLFSFLSMSGFLGFVYALQRFSKNQTFAGSAMMGLAGLSSCAATIVRSNGILAGIPFLFEAITAALSTLSQGLSTTRLTQLASLGAGGLLVGIGLAYPQFLAFQEYCSGRSPEDRRPWCNLTLPSIFTWVQSHYWNVGPFCYWTVSNLPLFLLASPCLGLLTYSAVDVLRHPACLVRGVSAASSSVGTGTISSVQKRIIMSLALPQLVLAILALTSYHVQIITRLSSGYPLWYIWLACKLQDKPKRTSLPIRWMVLYALIQAGLYACFLPPA</sequence>
<comment type="subcellular location">
    <subcellularLocation>
        <location evidence="1 12">Endoplasmic reticulum membrane</location>
        <topology evidence="1 12">Multi-pass membrane protein</topology>
    </subcellularLocation>
</comment>
<dbReference type="PANTHER" id="PTHR12468">
    <property type="entry name" value="GPI MANNOSYLTRANSFERASE 2"/>
    <property type="match status" value="1"/>
</dbReference>
<evidence type="ECO:0000256" key="8">
    <source>
        <dbReference type="ARBA" id="ARBA00022692"/>
    </source>
</evidence>
<name>A0A0D2G1T0_9EURO</name>
<keyword evidence="10 12" id="KW-1133">Transmembrane helix</keyword>
<dbReference type="GO" id="GO:0031501">
    <property type="term" value="C:mannosyltransferase complex"/>
    <property type="evidence" value="ECO:0007669"/>
    <property type="project" value="TreeGrafter"/>
</dbReference>
<keyword evidence="9 12" id="KW-0256">Endoplasmic reticulum</keyword>
<dbReference type="GO" id="GO:0006506">
    <property type="term" value="P:GPI anchor biosynthetic process"/>
    <property type="evidence" value="ECO:0007669"/>
    <property type="project" value="UniProtKB-UniPathway"/>
</dbReference>
<evidence type="ECO:0000256" key="1">
    <source>
        <dbReference type="ARBA" id="ARBA00004477"/>
    </source>
</evidence>
<feature type="transmembrane region" description="Helical" evidence="12">
    <location>
        <begin position="124"/>
        <end position="145"/>
    </location>
</feature>
<feature type="transmembrane region" description="Helical" evidence="12">
    <location>
        <begin position="210"/>
        <end position="229"/>
    </location>
</feature>
<feature type="transmembrane region" description="Helical" evidence="12">
    <location>
        <begin position="434"/>
        <end position="455"/>
    </location>
</feature>
<comment type="similarity">
    <text evidence="3 12">Belongs to the PIGV family.</text>
</comment>
<accession>A0A0D2G1T0</accession>
<feature type="transmembrane region" description="Helical" evidence="12">
    <location>
        <begin position="186"/>
        <end position="203"/>
    </location>
</feature>
<dbReference type="GO" id="GO:0005789">
    <property type="term" value="C:endoplasmic reticulum membrane"/>
    <property type="evidence" value="ECO:0007669"/>
    <property type="project" value="UniProtKB-SubCell"/>
</dbReference>
<keyword evidence="8 12" id="KW-0812">Transmembrane</keyword>
<evidence type="ECO:0000256" key="11">
    <source>
        <dbReference type="ARBA" id="ARBA00023136"/>
    </source>
</evidence>
<dbReference type="PANTHER" id="PTHR12468:SF2">
    <property type="entry name" value="GPI MANNOSYLTRANSFERASE 2"/>
    <property type="match status" value="1"/>
</dbReference>
<feature type="transmembrane region" description="Helical" evidence="12">
    <location>
        <begin position="235"/>
        <end position="253"/>
    </location>
</feature>
<comment type="function">
    <text evidence="12">Mannosyltransferase involved in glycosylphosphatidylinositol-anchor biosynthesis.</text>
</comment>
<keyword evidence="5 12" id="KW-0337">GPI-anchor biosynthesis</keyword>
<evidence type="ECO:0000256" key="6">
    <source>
        <dbReference type="ARBA" id="ARBA00022676"/>
    </source>
</evidence>
<dbReference type="EC" id="2.4.1.-" evidence="12"/>
<keyword evidence="6 12" id="KW-0328">Glycosyltransferase</keyword>
<dbReference type="UniPathway" id="UPA00196"/>
<proteinExistence type="inferred from homology"/>
<protein>
    <recommendedName>
        <fullName evidence="4 12">GPI mannosyltransferase 2</fullName>
        <ecNumber evidence="12">2.4.1.-</ecNumber>
    </recommendedName>
</protein>
<evidence type="ECO:0000313" key="14">
    <source>
        <dbReference type="Proteomes" id="UP000054266"/>
    </source>
</evidence>
<evidence type="ECO:0000256" key="2">
    <source>
        <dbReference type="ARBA" id="ARBA00004687"/>
    </source>
</evidence>
<organism evidence="13 14">
    <name type="scientific">Phialophora macrospora</name>
    <dbReference type="NCBI Taxonomy" id="1851006"/>
    <lineage>
        <taxon>Eukaryota</taxon>
        <taxon>Fungi</taxon>
        <taxon>Dikarya</taxon>
        <taxon>Ascomycota</taxon>
        <taxon>Pezizomycotina</taxon>
        <taxon>Eurotiomycetes</taxon>
        <taxon>Chaetothyriomycetidae</taxon>
        <taxon>Chaetothyriales</taxon>
        <taxon>Herpotrichiellaceae</taxon>
        <taxon>Phialophora</taxon>
    </lineage>
</organism>
<evidence type="ECO:0000313" key="13">
    <source>
        <dbReference type="EMBL" id="KIW72755.1"/>
    </source>
</evidence>
<dbReference type="Proteomes" id="UP000054266">
    <property type="component" value="Unassembled WGS sequence"/>
</dbReference>
<dbReference type="GO" id="GO:0004376">
    <property type="term" value="F:GPI mannosyltransferase activity"/>
    <property type="evidence" value="ECO:0007669"/>
    <property type="project" value="InterPro"/>
</dbReference>
<evidence type="ECO:0000256" key="12">
    <source>
        <dbReference type="RuleBase" id="RU363112"/>
    </source>
</evidence>
<evidence type="ECO:0000256" key="4">
    <source>
        <dbReference type="ARBA" id="ARBA00013795"/>
    </source>
</evidence>
<keyword evidence="11 12" id="KW-0472">Membrane</keyword>
<dbReference type="GO" id="GO:0000009">
    <property type="term" value="F:alpha-1,6-mannosyltransferase activity"/>
    <property type="evidence" value="ECO:0007669"/>
    <property type="project" value="InterPro"/>
</dbReference>
<feature type="transmembrane region" description="Helical" evidence="12">
    <location>
        <begin position="382"/>
        <end position="399"/>
    </location>
</feature>
<gene>
    <name evidence="13" type="ORF">PV04_00930</name>
</gene>
<feature type="transmembrane region" description="Helical" evidence="12">
    <location>
        <begin position="95"/>
        <end position="117"/>
    </location>
</feature>
<evidence type="ECO:0000256" key="7">
    <source>
        <dbReference type="ARBA" id="ARBA00022679"/>
    </source>
</evidence>
<evidence type="ECO:0000256" key="10">
    <source>
        <dbReference type="ARBA" id="ARBA00022989"/>
    </source>
</evidence>
<evidence type="ECO:0000256" key="5">
    <source>
        <dbReference type="ARBA" id="ARBA00022502"/>
    </source>
</evidence>
<dbReference type="HOGENOM" id="CLU_029048_0_0_1"/>
<comment type="pathway">
    <text evidence="2 12">Glycolipid biosynthesis; glycosylphosphatidylinositol-anchor biosynthesis.</text>
</comment>
<dbReference type="InterPro" id="IPR007315">
    <property type="entry name" value="PIG-V/Gpi18"/>
</dbReference>
<keyword evidence="7 12" id="KW-0808">Transferase</keyword>
<feature type="transmembrane region" description="Helical" evidence="12">
    <location>
        <begin position="14"/>
        <end position="38"/>
    </location>
</feature>
<evidence type="ECO:0000256" key="3">
    <source>
        <dbReference type="ARBA" id="ARBA00008698"/>
    </source>
</evidence>